<sequence>MKLINYKNILDLDINYKNKLRDWRNQDFVREKMFFSDIISEEDHKNFLRNLSIRNDKRVYVCSYDNNPVGVVSLDIFHENTSLEFGYYLIDKKFVNGGLGVILEYSVLNYGFNKLKVKYIFCRSKVSNKKVINLHSKFGFRGLNKVIKTQDKIFNIYYQQINKEMWENKKNKIEGIINFILPLDKIGEI</sequence>
<feature type="domain" description="N-acetyltransferase" evidence="1">
    <location>
        <begin position="7"/>
        <end position="163"/>
    </location>
</feature>
<dbReference type="Pfam" id="PF13302">
    <property type="entry name" value="Acetyltransf_3"/>
    <property type="match status" value="1"/>
</dbReference>
<dbReference type="EC" id="2.3.1.-" evidence="2"/>
<gene>
    <name evidence="2" type="ORF">AB8U03_01075</name>
</gene>
<keyword evidence="2" id="KW-0808">Transferase</keyword>
<comment type="caution">
    <text evidence="2">The sequence shown here is derived from an EMBL/GenBank/DDBJ whole genome shotgun (WGS) entry which is preliminary data.</text>
</comment>
<accession>A0ABV4BPV1</accession>
<dbReference type="InterPro" id="IPR016181">
    <property type="entry name" value="Acyl_CoA_acyltransferase"/>
</dbReference>
<dbReference type="RefSeq" id="WP_369702682.1">
    <property type="nucleotide sequence ID" value="NZ_JBGEWD010000001.1"/>
</dbReference>
<reference evidence="2 3" key="1">
    <citation type="submission" date="2024-08" db="EMBL/GenBank/DDBJ databases">
        <title>Clostridium lapicellarii sp. nov., and Clostridium renhuaiense sp. nov., two species isolated from the mud in a fermentation cellar used for producing sauce-flavour Chinese liquors.</title>
        <authorList>
            <person name="Yang F."/>
            <person name="Wang H."/>
            <person name="Chen L.Q."/>
            <person name="Zhou N."/>
            <person name="Lu J.J."/>
            <person name="Pu X.X."/>
            <person name="Wan B."/>
            <person name="Wang L."/>
            <person name="Liu S.J."/>
        </authorList>
    </citation>
    <scope>NUCLEOTIDE SEQUENCE [LARGE SCALE GENOMIC DNA]</scope>
    <source>
        <strain evidence="2 3">MT-5</strain>
    </source>
</reference>
<keyword evidence="2" id="KW-0012">Acyltransferase</keyword>
<dbReference type="GO" id="GO:0016746">
    <property type="term" value="F:acyltransferase activity"/>
    <property type="evidence" value="ECO:0007669"/>
    <property type="project" value="UniProtKB-KW"/>
</dbReference>
<dbReference type="Gene3D" id="3.40.630.30">
    <property type="match status" value="1"/>
</dbReference>
<dbReference type="EMBL" id="JBGEWD010000001">
    <property type="protein sequence ID" value="MEY7998798.1"/>
    <property type="molecule type" value="Genomic_DNA"/>
</dbReference>
<dbReference type="InterPro" id="IPR000182">
    <property type="entry name" value="GNAT_dom"/>
</dbReference>
<proteinExistence type="predicted"/>
<organism evidence="2 3">
    <name type="scientific">Clostridium moutaii</name>
    <dbReference type="NCBI Taxonomy" id="3240932"/>
    <lineage>
        <taxon>Bacteria</taxon>
        <taxon>Bacillati</taxon>
        <taxon>Bacillota</taxon>
        <taxon>Clostridia</taxon>
        <taxon>Eubacteriales</taxon>
        <taxon>Clostridiaceae</taxon>
        <taxon>Clostridium</taxon>
    </lineage>
</organism>
<protein>
    <submittedName>
        <fullName evidence="2">GNAT family N-acetyltransferase</fullName>
        <ecNumber evidence="2">2.3.1.-</ecNumber>
    </submittedName>
</protein>
<evidence type="ECO:0000313" key="2">
    <source>
        <dbReference type="EMBL" id="MEY7998798.1"/>
    </source>
</evidence>
<dbReference type="Proteomes" id="UP001564657">
    <property type="component" value="Unassembled WGS sequence"/>
</dbReference>
<keyword evidence="3" id="KW-1185">Reference proteome</keyword>
<dbReference type="SUPFAM" id="SSF55729">
    <property type="entry name" value="Acyl-CoA N-acyltransferases (Nat)"/>
    <property type="match status" value="1"/>
</dbReference>
<evidence type="ECO:0000313" key="3">
    <source>
        <dbReference type="Proteomes" id="UP001564657"/>
    </source>
</evidence>
<name>A0ABV4BPV1_9CLOT</name>
<dbReference type="PROSITE" id="PS51186">
    <property type="entry name" value="GNAT"/>
    <property type="match status" value="1"/>
</dbReference>
<evidence type="ECO:0000259" key="1">
    <source>
        <dbReference type="PROSITE" id="PS51186"/>
    </source>
</evidence>